<reference evidence="7 8" key="1">
    <citation type="submission" date="2022-10" db="EMBL/GenBank/DDBJ databases">
        <title>Comparative genomics and taxonomic characterization of three novel marine species of genus Reichenbachiella exhibiting antioxidant and polysaccharide degradation activities.</title>
        <authorList>
            <person name="Muhammad N."/>
            <person name="Lee Y.-J."/>
            <person name="Ko J."/>
            <person name="Kim S.-G."/>
        </authorList>
    </citation>
    <scope>NUCLEOTIDE SEQUENCE [LARGE SCALE GENOMIC DNA]</scope>
    <source>
        <strain evidence="7 8">ABR2-5</strain>
    </source>
</reference>
<feature type="transmembrane region" description="Helical" evidence="5">
    <location>
        <begin position="256"/>
        <end position="275"/>
    </location>
</feature>
<dbReference type="RefSeq" id="WP_264140448.1">
    <property type="nucleotide sequence ID" value="NZ_JAOYOD010000001.1"/>
</dbReference>
<keyword evidence="3 5" id="KW-1133">Transmembrane helix</keyword>
<dbReference type="PANTHER" id="PTHR22911:SF6">
    <property type="entry name" value="SOLUTE CARRIER FAMILY 35 MEMBER G1"/>
    <property type="match status" value="1"/>
</dbReference>
<feature type="transmembrane region" description="Helical" evidence="5">
    <location>
        <begin position="120"/>
        <end position="136"/>
    </location>
</feature>
<dbReference type="InterPro" id="IPR037185">
    <property type="entry name" value="EmrE-like"/>
</dbReference>
<comment type="subcellular location">
    <subcellularLocation>
        <location evidence="1">Membrane</location>
        <topology evidence="1">Multi-pass membrane protein</topology>
    </subcellularLocation>
</comment>
<evidence type="ECO:0000256" key="5">
    <source>
        <dbReference type="SAM" id="Phobius"/>
    </source>
</evidence>
<feature type="transmembrane region" description="Helical" evidence="5">
    <location>
        <begin position="89"/>
        <end position="111"/>
    </location>
</feature>
<feature type="domain" description="EamA" evidence="6">
    <location>
        <begin position="146"/>
        <end position="272"/>
    </location>
</feature>
<name>A0ABT3CYG1_9BACT</name>
<evidence type="ECO:0000256" key="1">
    <source>
        <dbReference type="ARBA" id="ARBA00004141"/>
    </source>
</evidence>
<protein>
    <submittedName>
        <fullName evidence="7">DMT family transporter</fullName>
    </submittedName>
</protein>
<evidence type="ECO:0000256" key="2">
    <source>
        <dbReference type="ARBA" id="ARBA00022692"/>
    </source>
</evidence>
<feature type="transmembrane region" description="Helical" evidence="5">
    <location>
        <begin position="35"/>
        <end position="53"/>
    </location>
</feature>
<feature type="transmembrane region" description="Helical" evidence="5">
    <location>
        <begin position="174"/>
        <end position="196"/>
    </location>
</feature>
<organism evidence="7 8">
    <name type="scientific">Reichenbachiella ulvae</name>
    <dbReference type="NCBI Taxonomy" id="2980104"/>
    <lineage>
        <taxon>Bacteria</taxon>
        <taxon>Pseudomonadati</taxon>
        <taxon>Bacteroidota</taxon>
        <taxon>Cytophagia</taxon>
        <taxon>Cytophagales</taxon>
        <taxon>Reichenbachiellaceae</taxon>
        <taxon>Reichenbachiella</taxon>
    </lineage>
</organism>
<dbReference type="Proteomes" id="UP001300692">
    <property type="component" value="Unassembled WGS sequence"/>
</dbReference>
<dbReference type="EMBL" id="JAOYOD010000001">
    <property type="protein sequence ID" value="MCV9388737.1"/>
    <property type="molecule type" value="Genomic_DNA"/>
</dbReference>
<keyword evidence="2 5" id="KW-0812">Transmembrane</keyword>
<sequence length="277" mass="30969">MKLSKGIQYMFIASLVFSLMKVCVKQVSHIPAVEVIMFRSIISLSICVFFLWRQKVSFWGNNKKVLIMRGASGAMALVLYFSLLQQIPLAAAASMQYLSPIFSAVLGVFIVREKVTWKQCLFFAISFAGALVITGVDVRIGAIHLVTGVAAALFTGLAYNFVRKLKTSEHPLVIILYFPMVTLPIVGVASYFLWVTPEGWDWMYLLLVGVSTQIAQFFMTKSYQLEEISTVSIINYTGLLYSIAFGFVIFGETYEWLSYVGMALVIVGVILNIKLKK</sequence>
<dbReference type="Pfam" id="PF00892">
    <property type="entry name" value="EamA"/>
    <property type="match status" value="2"/>
</dbReference>
<keyword evidence="4 5" id="KW-0472">Membrane</keyword>
<gene>
    <name evidence="7" type="ORF">N7U62_18805</name>
</gene>
<accession>A0ABT3CYG1</accession>
<feature type="transmembrane region" description="Helical" evidence="5">
    <location>
        <begin position="231"/>
        <end position="250"/>
    </location>
</feature>
<feature type="transmembrane region" description="Helical" evidence="5">
    <location>
        <begin position="202"/>
        <end position="219"/>
    </location>
</feature>
<dbReference type="Gene3D" id="1.10.3730.20">
    <property type="match status" value="1"/>
</dbReference>
<evidence type="ECO:0000256" key="3">
    <source>
        <dbReference type="ARBA" id="ARBA00022989"/>
    </source>
</evidence>
<evidence type="ECO:0000256" key="4">
    <source>
        <dbReference type="ARBA" id="ARBA00023136"/>
    </source>
</evidence>
<dbReference type="InterPro" id="IPR000620">
    <property type="entry name" value="EamA_dom"/>
</dbReference>
<feature type="transmembrane region" description="Helical" evidence="5">
    <location>
        <begin position="142"/>
        <end position="162"/>
    </location>
</feature>
<feature type="transmembrane region" description="Helical" evidence="5">
    <location>
        <begin position="65"/>
        <end position="83"/>
    </location>
</feature>
<dbReference type="PANTHER" id="PTHR22911">
    <property type="entry name" value="ACYL-MALONYL CONDENSING ENZYME-RELATED"/>
    <property type="match status" value="1"/>
</dbReference>
<feature type="domain" description="EamA" evidence="6">
    <location>
        <begin position="5"/>
        <end position="134"/>
    </location>
</feature>
<evidence type="ECO:0000259" key="6">
    <source>
        <dbReference type="Pfam" id="PF00892"/>
    </source>
</evidence>
<evidence type="ECO:0000313" key="8">
    <source>
        <dbReference type="Proteomes" id="UP001300692"/>
    </source>
</evidence>
<evidence type="ECO:0000313" key="7">
    <source>
        <dbReference type="EMBL" id="MCV9388737.1"/>
    </source>
</evidence>
<proteinExistence type="predicted"/>
<dbReference type="SUPFAM" id="SSF103481">
    <property type="entry name" value="Multidrug resistance efflux transporter EmrE"/>
    <property type="match status" value="2"/>
</dbReference>
<comment type="caution">
    <text evidence="7">The sequence shown here is derived from an EMBL/GenBank/DDBJ whole genome shotgun (WGS) entry which is preliminary data.</text>
</comment>
<keyword evidence="8" id="KW-1185">Reference proteome</keyword>